<keyword evidence="3" id="KW-0479">Metal-binding</keyword>
<dbReference type="GO" id="GO:0046872">
    <property type="term" value="F:metal ion binding"/>
    <property type="evidence" value="ECO:0007669"/>
    <property type="project" value="UniProtKB-KW"/>
</dbReference>
<dbReference type="CDD" id="cd07742">
    <property type="entry name" value="metallo-hydrolase-like_MBL-fold"/>
    <property type="match status" value="1"/>
</dbReference>
<gene>
    <name evidence="8" type="ORF">F3087_28840</name>
</gene>
<dbReference type="InterPro" id="IPR036866">
    <property type="entry name" value="RibonucZ/Hydroxyglut_hydro"/>
</dbReference>
<dbReference type="PANTHER" id="PTHR42978:SF7">
    <property type="entry name" value="METALLO-HYDROLASE RV2300C-RELATED"/>
    <property type="match status" value="1"/>
</dbReference>
<keyword evidence="4 8" id="KW-0378">Hydrolase</keyword>
<dbReference type="EMBL" id="VXLC01000015">
    <property type="protein sequence ID" value="KAA8885641.1"/>
    <property type="molecule type" value="Genomic_DNA"/>
</dbReference>
<keyword evidence="9" id="KW-1185">Reference proteome</keyword>
<dbReference type="OrthoDB" id="3196337at2"/>
<evidence type="ECO:0000256" key="6">
    <source>
        <dbReference type="SAM" id="MobiDB-lite"/>
    </source>
</evidence>
<protein>
    <submittedName>
        <fullName evidence="8">MBL fold metallo-hydrolase</fullName>
    </submittedName>
</protein>
<evidence type="ECO:0000256" key="4">
    <source>
        <dbReference type="ARBA" id="ARBA00022801"/>
    </source>
</evidence>
<dbReference type="Pfam" id="PF00753">
    <property type="entry name" value="Lactamase_B"/>
    <property type="match status" value="1"/>
</dbReference>
<evidence type="ECO:0000256" key="3">
    <source>
        <dbReference type="ARBA" id="ARBA00022723"/>
    </source>
</evidence>
<dbReference type="SMART" id="SM00849">
    <property type="entry name" value="Lactamase_B"/>
    <property type="match status" value="1"/>
</dbReference>
<dbReference type="Gene3D" id="3.60.15.10">
    <property type="entry name" value="Ribonuclease Z/Hydroxyacylglutathione hydrolase-like"/>
    <property type="match status" value="1"/>
</dbReference>
<accession>A0A5N0EE06</accession>
<dbReference type="Proteomes" id="UP000323876">
    <property type="component" value="Unassembled WGS sequence"/>
</dbReference>
<dbReference type="PANTHER" id="PTHR42978">
    <property type="entry name" value="QUORUM-QUENCHING LACTONASE YTNP-RELATED-RELATED"/>
    <property type="match status" value="1"/>
</dbReference>
<sequence length="282" mass="30542">MKIHHLNCGTMRPLGTPEGLVCHVLLLETDTGLALVDSGLGLRDVAAPGPRFGPSRFFVRPLFDENETAIRQIERLGFDPRDVRDIVLTHFDADHSGGLADFPWARVHLTADEAEAAIHPSGFVEKGRYLPTQRDHDPAFVLHTPGDGEPWRGFTAAKELTDIAPGLVMIALPGHSRGHAAYAVDAGNRWILHAGDAFYHHGQLDGTTHVPRALTAMERLVAHNMTAVRANHGRLAELWAAPTSDLLLVNAHDPALLHRARQSNATDDAEGVAGGPFNDPTA</sequence>
<dbReference type="RefSeq" id="WP_150405199.1">
    <property type="nucleotide sequence ID" value="NZ_VXLC01000015.1"/>
</dbReference>
<comment type="caution">
    <text evidence="8">The sequence shown here is derived from an EMBL/GenBank/DDBJ whole genome shotgun (WGS) entry which is preliminary data.</text>
</comment>
<evidence type="ECO:0000256" key="5">
    <source>
        <dbReference type="ARBA" id="ARBA00022833"/>
    </source>
</evidence>
<reference evidence="8 9" key="1">
    <citation type="submission" date="2019-09" db="EMBL/GenBank/DDBJ databases">
        <authorList>
            <person name="Wang X."/>
        </authorList>
    </citation>
    <scope>NUCLEOTIDE SEQUENCE [LARGE SCALE GENOMIC DNA]</scope>
    <source>
        <strain evidence="8 9">CICC 11023</strain>
    </source>
</reference>
<evidence type="ECO:0000256" key="1">
    <source>
        <dbReference type="ARBA" id="ARBA00001947"/>
    </source>
</evidence>
<evidence type="ECO:0000313" key="8">
    <source>
        <dbReference type="EMBL" id="KAA8885641.1"/>
    </source>
</evidence>
<evidence type="ECO:0000259" key="7">
    <source>
        <dbReference type="SMART" id="SM00849"/>
    </source>
</evidence>
<comment type="similarity">
    <text evidence="2">Belongs to the metallo-beta-lactamase superfamily.</text>
</comment>
<dbReference type="GO" id="GO:0016787">
    <property type="term" value="F:hydrolase activity"/>
    <property type="evidence" value="ECO:0007669"/>
    <property type="project" value="UniProtKB-KW"/>
</dbReference>
<dbReference type="InterPro" id="IPR001279">
    <property type="entry name" value="Metallo-B-lactamas"/>
</dbReference>
<feature type="domain" description="Metallo-beta-lactamase" evidence="7">
    <location>
        <begin position="21"/>
        <end position="232"/>
    </location>
</feature>
<organism evidence="8 9">
    <name type="scientific">Nocardia colli</name>
    <dbReference type="NCBI Taxonomy" id="2545717"/>
    <lineage>
        <taxon>Bacteria</taxon>
        <taxon>Bacillati</taxon>
        <taxon>Actinomycetota</taxon>
        <taxon>Actinomycetes</taxon>
        <taxon>Mycobacteriales</taxon>
        <taxon>Nocardiaceae</taxon>
        <taxon>Nocardia</taxon>
    </lineage>
</organism>
<feature type="region of interest" description="Disordered" evidence="6">
    <location>
        <begin position="262"/>
        <end position="282"/>
    </location>
</feature>
<evidence type="ECO:0000313" key="9">
    <source>
        <dbReference type="Proteomes" id="UP000323876"/>
    </source>
</evidence>
<comment type="cofactor">
    <cofactor evidence="1">
        <name>Zn(2+)</name>
        <dbReference type="ChEBI" id="CHEBI:29105"/>
    </cofactor>
</comment>
<dbReference type="AlphaFoldDB" id="A0A5N0EE06"/>
<dbReference type="InterPro" id="IPR051013">
    <property type="entry name" value="MBL_superfamily_lactonases"/>
</dbReference>
<proteinExistence type="inferred from homology"/>
<keyword evidence="5" id="KW-0862">Zinc</keyword>
<dbReference type="SUPFAM" id="SSF56281">
    <property type="entry name" value="Metallo-hydrolase/oxidoreductase"/>
    <property type="match status" value="1"/>
</dbReference>
<name>A0A5N0EE06_9NOCA</name>
<evidence type="ECO:0000256" key="2">
    <source>
        <dbReference type="ARBA" id="ARBA00007749"/>
    </source>
</evidence>